<comment type="similarity">
    <text evidence="3">Belongs to the HARBI1 family.</text>
</comment>
<dbReference type="PANTHER" id="PTHR22930">
    <property type="match status" value="1"/>
</dbReference>
<proteinExistence type="inferred from homology"/>
<accession>A0AAP0FZU4</accession>
<dbReference type="PANTHER" id="PTHR22930:SF221">
    <property type="entry name" value="NUCLEASE HARBI1"/>
    <property type="match status" value="1"/>
</dbReference>
<keyword evidence="7" id="KW-0539">Nucleus</keyword>
<keyword evidence="4" id="KW-0540">Nuclease</keyword>
<dbReference type="GO" id="GO:0005634">
    <property type="term" value="C:nucleus"/>
    <property type="evidence" value="ECO:0007669"/>
    <property type="project" value="UniProtKB-SubCell"/>
</dbReference>
<gene>
    <name evidence="10" type="ORF">KSP39_PZI017946</name>
</gene>
<keyword evidence="6" id="KW-0378">Hydrolase</keyword>
<dbReference type="GO" id="GO:0004518">
    <property type="term" value="F:nuclease activity"/>
    <property type="evidence" value="ECO:0007669"/>
    <property type="project" value="UniProtKB-KW"/>
</dbReference>
<protein>
    <recommendedName>
        <fullName evidence="12">DDE Tnp4 domain-containing protein</fullName>
    </recommendedName>
</protein>
<evidence type="ECO:0000256" key="1">
    <source>
        <dbReference type="ARBA" id="ARBA00001968"/>
    </source>
</evidence>
<evidence type="ECO:0000313" key="11">
    <source>
        <dbReference type="Proteomes" id="UP001418222"/>
    </source>
</evidence>
<dbReference type="InterPro" id="IPR058353">
    <property type="entry name" value="DUF8040"/>
</dbReference>
<dbReference type="GO" id="GO:0046872">
    <property type="term" value="F:metal ion binding"/>
    <property type="evidence" value="ECO:0007669"/>
    <property type="project" value="UniProtKB-KW"/>
</dbReference>
<evidence type="ECO:0000259" key="9">
    <source>
        <dbReference type="Pfam" id="PF26138"/>
    </source>
</evidence>
<dbReference type="AlphaFoldDB" id="A0AAP0FZU4"/>
<keyword evidence="5" id="KW-0479">Metal-binding</keyword>
<feature type="domain" description="DDE Tnp4" evidence="8">
    <location>
        <begin position="135"/>
        <end position="192"/>
    </location>
</feature>
<evidence type="ECO:0000256" key="5">
    <source>
        <dbReference type="ARBA" id="ARBA00022723"/>
    </source>
</evidence>
<comment type="subcellular location">
    <subcellularLocation>
        <location evidence="2">Nucleus</location>
    </subcellularLocation>
</comment>
<evidence type="ECO:0000259" key="8">
    <source>
        <dbReference type="Pfam" id="PF13359"/>
    </source>
</evidence>
<organism evidence="10 11">
    <name type="scientific">Platanthera zijinensis</name>
    <dbReference type="NCBI Taxonomy" id="2320716"/>
    <lineage>
        <taxon>Eukaryota</taxon>
        <taxon>Viridiplantae</taxon>
        <taxon>Streptophyta</taxon>
        <taxon>Embryophyta</taxon>
        <taxon>Tracheophyta</taxon>
        <taxon>Spermatophyta</taxon>
        <taxon>Magnoliopsida</taxon>
        <taxon>Liliopsida</taxon>
        <taxon>Asparagales</taxon>
        <taxon>Orchidaceae</taxon>
        <taxon>Orchidoideae</taxon>
        <taxon>Orchideae</taxon>
        <taxon>Orchidinae</taxon>
        <taxon>Platanthera</taxon>
    </lineage>
</organism>
<evidence type="ECO:0000256" key="3">
    <source>
        <dbReference type="ARBA" id="ARBA00006958"/>
    </source>
</evidence>
<evidence type="ECO:0000256" key="7">
    <source>
        <dbReference type="ARBA" id="ARBA00023242"/>
    </source>
</evidence>
<dbReference type="Pfam" id="PF13359">
    <property type="entry name" value="DDE_Tnp_4"/>
    <property type="match status" value="1"/>
</dbReference>
<name>A0AAP0FZU4_9ASPA</name>
<keyword evidence="11" id="KW-1185">Reference proteome</keyword>
<evidence type="ECO:0000256" key="4">
    <source>
        <dbReference type="ARBA" id="ARBA00022722"/>
    </source>
</evidence>
<dbReference type="GO" id="GO:0016787">
    <property type="term" value="F:hydrolase activity"/>
    <property type="evidence" value="ECO:0007669"/>
    <property type="project" value="UniProtKB-KW"/>
</dbReference>
<sequence length="228" mass="25872">MTSTQTGDKWVGELLAGHPTRFHIAFRMSPQIFTDLLYLLQTSYGLQGSQRTTAREVLAITIYTLAHKGSMRLTSERFQHSTETISRFFAIGLDALTLLAAEMIKPLDPQFMNIPAKILNDDRYMPYFKDCIGAIDGTHVDACVPVDDQVRYIGRHGTPTQNIMAICDFDMCFTYVVPGWEGSAHDSRIFQRAVNDPSCEFPHPPPDELIRCLEHQRVFDQVLTNQRS</sequence>
<evidence type="ECO:0000256" key="2">
    <source>
        <dbReference type="ARBA" id="ARBA00004123"/>
    </source>
</evidence>
<evidence type="ECO:0008006" key="12">
    <source>
        <dbReference type="Google" id="ProtNLM"/>
    </source>
</evidence>
<dbReference type="Pfam" id="PF26138">
    <property type="entry name" value="DUF8040"/>
    <property type="match status" value="1"/>
</dbReference>
<dbReference type="EMBL" id="JBBWWQ010000015">
    <property type="protein sequence ID" value="KAK8928574.1"/>
    <property type="molecule type" value="Genomic_DNA"/>
</dbReference>
<comment type="caution">
    <text evidence="10">The sequence shown here is derived from an EMBL/GenBank/DDBJ whole genome shotgun (WGS) entry which is preliminary data.</text>
</comment>
<dbReference type="Proteomes" id="UP001418222">
    <property type="component" value="Unassembled WGS sequence"/>
</dbReference>
<evidence type="ECO:0000313" key="10">
    <source>
        <dbReference type="EMBL" id="KAK8928574.1"/>
    </source>
</evidence>
<comment type="cofactor">
    <cofactor evidence="1">
        <name>a divalent metal cation</name>
        <dbReference type="ChEBI" id="CHEBI:60240"/>
    </cofactor>
</comment>
<dbReference type="InterPro" id="IPR045249">
    <property type="entry name" value="HARBI1-like"/>
</dbReference>
<evidence type="ECO:0000256" key="6">
    <source>
        <dbReference type="ARBA" id="ARBA00022801"/>
    </source>
</evidence>
<feature type="domain" description="DUF8040" evidence="9">
    <location>
        <begin position="2"/>
        <end position="96"/>
    </location>
</feature>
<reference evidence="10 11" key="1">
    <citation type="journal article" date="2022" name="Nat. Plants">
        <title>Genomes of leafy and leafless Platanthera orchids illuminate the evolution of mycoheterotrophy.</title>
        <authorList>
            <person name="Li M.H."/>
            <person name="Liu K.W."/>
            <person name="Li Z."/>
            <person name="Lu H.C."/>
            <person name="Ye Q.L."/>
            <person name="Zhang D."/>
            <person name="Wang J.Y."/>
            <person name="Li Y.F."/>
            <person name="Zhong Z.M."/>
            <person name="Liu X."/>
            <person name="Yu X."/>
            <person name="Liu D.K."/>
            <person name="Tu X.D."/>
            <person name="Liu B."/>
            <person name="Hao Y."/>
            <person name="Liao X.Y."/>
            <person name="Jiang Y.T."/>
            <person name="Sun W.H."/>
            <person name="Chen J."/>
            <person name="Chen Y.Q."/>
            <person name="Ai Y."/>
            <person name="Zhai J.W."/>
            <person name="Wu S.S."/>
            <person name="Zhou Z."/>
            <person name="Hsiao Y.Y."/>
            <person name="Wu W.L."/>
            <person name="Chen Y.Y."/>
            <person name="Lin Y.F."/>
            <person name="Hsu J.L."/>
            <person name="Li C.Y."/>
            <person name="Wang Z.W."/>
            <person name="Zhao X."/>
            <person name="Zhong W.Y."/>
            <person name="Ma X.K."/>
            <person name="Ma L."/>
            <person name="Huang J."/>
            <person name="Chen G.Z."/>
            <person name="Huang M.Z."/>
            <person name="Huang L."/>
            <person name="Peng D.H."/>
            <person name="Luo Y.B."/>
            <person name="Zou S.Q."/>
            <person name="Chen S.P."/>
            <person name="Lan S."/>
            <person name="Tsai W.C."/>
            <person name="Van de Peer Y."/>
            <person name="Liu Z.J."/>
        </authorList>
    </citation>
    <scope>NUCLEOTIDE SEQUENCE [LARGE SCALE GENOMIC DNA]</scope>
    <source>
        <strain evidence="10">Lor287</strain>
    </source>
</reference>
<dbReference type="InterPro" id="IPR027806">
    <property type="entry name" value="HARBI1_dom"/>
</dbReference>